<dbReference type="InterPro" id="IPR007213">
    <property type="entry name" value="Ppm1/Ppm2/Tcmp"/>
</dbReference>
<dbReference type="InterPro" id="IPR029063">
    <property type="entry name" value="SAM-dependent_MTases_sf"/>
</dbReference>
<keyword evidence="3 6" id="KW-0489">Methyltransferase</keyword>
<protein>
    <recommendedName>
        <fullName evidence="6">S-adenosyl-L-methionine-dependent methyltransferase</fullName>
        <ecNumber evidence="6">2.1.1.-</ecNumber>
    </recommendedName>
</protein>
<evidence type="ECO:0000256" key="3">
    <source>
        <dbReference type="ARBA" id="ARBA00022603"/>
    </source>
</evidence>
<keyword evidence="8" id="KW-1185">Reference proteome</keyword>
<proteinExistence type="inferred from homology"/>
<dbReference type="RefSeq" id="WP_047224022.1">
    <property type="nucleotide sequence ID" value="NZ_JWIO01000028.1"/>
</dbReference>
<dbReference type="PANTHER" id="PTHR43619">
    <property type="entry name" value="S-ADENOSYL-L-METHIONINE-DEPENDENT METHYLTRANSFERASE YKTD-RELATED"/>
    <property type="match status" value="1"/>
</dbReference>
<dbReference type="EC" id="2.1.1.-" evidence="6"/>
<comment type="function">
    <text evidence="1 6">Exhibits S-adenosyl-L-methionine-dependent methyltransferase activity.</text>
</comment>
<sequence>MSDHCVLAPVERTALIAAALRAAETRSDDPLFEDPYAAHLAGAAGAELFAEMLEVIQPAGATRSVPMTADYFVIRTRLFDDFLRSAAEDPDMRQVVLAPAGVDSRAWRLPWPARIRYFEVDRPAVLDYKQARMVGRTPRVDHRTVATDLVGDTWEADLRAAGYDPALPSTWLFEGLLYYVPEPGLHRLLDRVAALMAPGSRIAADLIGAGTFADVRMRPLLDLFDRWGCPLVFGTDEPEPLFTKHGFAVRADQPGMGAAAGYGRWSDPVPPPSARGVHRLFYVHGRRR</sequence>
<organism evidence="7 8">
    <name type="scientific">Protofrankia coriariae</name>
    <dbReference type="NCBI Taxonomy" id="1562887"/>
    <lineage>
        <taxon>Bacteria</taxon>
        <taxon>Bacillati</taxon>
        <taxon>Actinomycetota</taxon>
        <taxon>Actinomycetes</taxon>
        <taxon>Frankiales</taxon>
        <taxon>Frankiaceae</taxon>
        <taxon>Protofrankia</taxon>
    </lineage>
</organism>
<keyword evidence="4" id="KW-0808">Transferase</keyword>
<reference evidence="7 8" key="1">
    <citation type="submission" date="2014-12" db="EMBL/GenBank/DDBJ databases">
        <title>Frankia sp. BMG5.1 draft genome.</title>
        <authorList>
            <person name="Gtari M."/>
            <person name="Ghodhbane-Gtari F."/>
            <person name="Nouioui I."/>
            <person name="Ktari A."/>
            <person name="Hezbri K."/>
            <person name="Mimouni W."/>
            <person name="Sbissi I."/>
            <person name="Ayari A."/>
            <person name="Yamanaka T."/>
            <person name="Normand P."/>
            <person name="Tisa L.S."/>
            <person name="Boudabous A."/>
        </authorList>
    </citation>
    <scope>NUCLEOTIDE SEQUENCE [LARGE SCALE GENOMIC DNA]</scope>
    <source>
        <strain evidence="7 8">BMG5.1</strain>
    </source>
</reference>
<evidence type="ECO:0000313" key="7">
    <source>
        <dbReference type="EMBL" id="KLL10668.1"/>
    </source>
</evidence>
<evidence type="ECO:0000256" key="6">
    <source>
        <dbReference type="RuleBase" id="RU362030"/>
    </source>
</evidence>
<accession>A0ABR5F1Z1</accession>
<dbReference type="NCBIfam" id="TIGR00027">
    <property type="entry name" value="mthyl_TIGR00027"/>
    <property type="match status" value="1"/>
</dbReference>
<evidence type="ECO:0000313" key="8">
    <source>
        <dbReference type="Proteomes" id="UP000035425"/>
    </source>
</evidence>
<dbReference type="Proteomes" id="UP000035425">
    <property type="component" value="Unassembled WGS sequence"/>
</dbReference>
<keyword evidence="5 6" id="KW-0949">S-adenosyl-L-methionine</keyword>
<gene>
    <name evidence="7" type="ORF">FrCorBMG51_16570</name>
</gene>
<dbReference type="PANTHER" id="PTHR43619:SF2">
    <property type="entry name" value="S-ADENOSYL-L-METHIONINE-DEPENDENT METHYLTRANSFERASES SUPERFAMILY PROTEIN"/>
    <property type="match status" value="1"/>
</dbReference>
<evidence type="ECO:0000256" key="2">
    <source>
        <dbReference type="ARBA" id="ARBA00008138"/>
    </source>
</evidence>
<dbReference type="Pfam" id="PF04072">
    <property type="entry name" value="LCM"/>
    <property type="match status" value="1"/>
</dbReference>
<dbReference type="Gene3D" id="3.40.50.150">
    <property type="entry name" value="Vaccinia Virus protein VP39"/>
    <property type="match status" value="1"/>
</dbReference>
<comment type="similarity">
    <text evidence="2 6">Belongs to the UPF0677 family.</text>
</comment>
<evidence type="ECO:0000256" key="5">
    <source>
        <dbReference type="ARBA" id="ARBA00022691"/>
    </source>
</evidence>
<name>A0ABR5F1Z1_9ACTN</name>
<comment type="caution">
    <text evidence="7">The sequence shown here is derived from an EMBL/GenBank/DDBJ whole genome shotgun (WGS) entry which is preliminary data.</text>
</comment>
<evidence type="ECO:0000256" key="1">
    <source>
        <dbReference type="ARBA" id="ARBA00003907"/>
    </source>
</evidence>
<dbReference type="InterPro" id="IPR011610">
    <property type="entry name" value="SAM_mthyl_Trfase_ML2640-like"/>
</dbReference>
<dbReference type="EMBL" id="JWIO01000028">
    <property type="protein sequence ID" value="KLL10668.1"/>
    <property type="molecule type" value="Genomic_DNA"/>
</dbReference>
<dbReference type="SUPFAM" id="SSF53335">
    <property type="entry name" value="S-adenosyl-L-methionine-dependent methyltransferases"/>
    <property type="match status" value="1"/>
</dbReference>
<evidence type="ECO:0000256" key="4">
    <source>
        <dbReference type="ARBA" id="ARBA00022679"/>
    </source>
</evidence>